<dbReference type="EMBL" id="CP155447">
    <property type="protein sequence ID" value="XBH02678.1"/>
    <property type="molecule type" value="Genomic_DNA"/>
</dbReference>
<protein>
    <submittedName>
        <fullName evidence="1">Uncharacterized protein</fullName>
    </submittedName>
</protein>
<reference evidence="1" key="1">
    <citation type="submission" date="2024-05" db="EMBL/GenBank/DDBJ databases">
        <title>Planctomycetes of the genus Singulisphaera possess chitinolytic capabilities.</title>
        <authorList>
            <person name="Ivanova A."/>
        </authorList>
    </citation>
    <scope>NUCLEOTIDE SEQUENCE</scope>
    <source>
        <strain evidence="1">Ch08T</strain>
    </source>
</reference>
<accession>A0AAU7CB79</accession>
<evidence type="ECO:0000313" key="1">
    <source>
        <dbReference type="EMBL" id="XBH02678.1"/>
    </source>
</evidence>
<proteinExistence type="predicted"/>
<name>A0AAU7CB79_9BACT</name>
<dbReference type="AlphaFoldDB" id="A0AAU7CB79"/>
<dbReference type="RefSeq" id="WP_406695419.1">
    <property type="nucleotide sequence ID" value="NZ_CP155447.1"/>
</dbReference>
<gene>
    <name evidence="1" type="ORF">V5E97_30790</name>
</gene>
<sequence>MEHCVAKIAEIIARNQSDRRSVLQLGYNLGRLSELTGLGREPYWDRWKDAVAEWDEKKLSELAQELQNHSC</sequence>
<organism evidence="1">
    <name type="scientific">Singulisphaera sp. Ch08</name>
    <dbReference type="NCBI Taxonomy" id="3120278"/>
    <lineage>
        <taxon>Bacteria</taxon>
        <taxon>Pseudomonadati</taxon>
        <taxon>Planctomycetota</taxon>
        <taxon>Planctomycetia</taxon>
        <taxon>Isosphaerales</taxon>
        <taxon>Isosphaeraceae</taxon>
        <taxon>Singulisphaera</taxon>
    </lineage>
</organism>